<keyword evidence="1" id="KW-0378">Hydrolase</keyword>
<name>A0A7H1NQ15_9PROT</name>
<dbReference type="Proteomes" id="UP000516349">
    <property type="component" value="Chromosome"/>
</dbReference>
<dbReference type="Gene3D" id="3.40.50.1240">
    <property type="entry name" value="Phosphoglycerate mutase-like"/>
    <property type="match status" value="1"/>
</dbReference>
<dbReference type="KEGG" id="ebla:JGUZn3_06330"/>
<reference evidence="2 3" key="1">
    <citation type="submission" date="2020-08" db="EMBL/GenBank/DDBJ databases">
        <title>Complete genome sequence of Entomobacter blattae G55GP.</title>
        <authorList>
            <person name="Poehlein A."/>
            <person name="Guzman J."/>
            <person name="Daniel R."/>
            <person name="Vilcinskas A."/>
        </authorList>
    </citation>
    <scope>NUCLEOTIDE SEQUENCE [LARGE SCALE GENOMIC DNA]</scope>
    <source>
        <strain evidence="2 3">G55GP</strain>
    </source>
</reference>
<sequence length="187" mass="21223">MSVESFSVLLARHPPVQKREGYCYGITDLPLQSPQEKTMEDTLAKWLTLCQAKGFKKVYTSPLQRCFLPARLLANRLGLPLWVDHHVRELNFGEWEGQAWNKISSVLLQQWVNSPWEFTPPGGESASMLLTRLKKFVTHLQEQSQNCIIITHGGPLRMLPALLAARKPDCLADPLAMGEARLYTVRI</sequence>
<dbReference type="InterPro" id="IPR051695">
    <property type="entry name" value="Phosphoglycerate_Mutase"/>
</dbReference>
<dbReference type="AlphaFoldDB" id="A0A7H1NQ15"/>
<dbReference type="GO" id="GO:0005829">
    <property type="term" value="C:cytosol"/>
    <property type="evidence" value="ECO:0007669"/>
    <property type="project" value="TreeGrafter"/>
</dbReference>
<keyword evidence="3" id="KW-1185">Reference proteome</keyword>
<evidence type="ECO:0000313" key="2">
    <source>
        <dbReference type="EMBL" id="QNT77875.1"/>
    </source>
</evidence>
<organism evidence="2 3">
    <name type="scientific">Entomobacter blattae</name>
    <dbReference type="NCBI Taxonomy" id="2762277"/>
    <lineage>
        <taxon>Bacteria</taxon>
        <taxon>Pseudomonadati</taxon>
        <taxon>Pseudomonadota</taxon>
        <taxon>Alphaproteobacteria</taxon>
        <taxon>Acetobacterales</taxon>
        <taxon>Acetobacteraceae</taxon>
        <taxon>Entomobacter</taxon>
    </lineage>
</organism>
<protein>
    <submittedName>
        <fullName evidence="2">Histidine phosphatase superfamily</fullName>
    </submittedName>
</protein>
<evidence type="ECO:0000313" key="3">
    <source>
        <dbReference type="Proteomes" id="UP000516349"/>
    </source>
</evidence>
<dbReference type="Pfam" id="PF00300">
    <property type="entry name" value="His_Phos_1"/>
    <property type="match status" value="1"/>
</dbReference>
<accession>A0A7H1NQ15</accession>
<dbReference type="InterPro" id="IPR029033">
    <property type="entry name" value="His_PPase_superfam"/>
</dbReference>
<gene>
    <name evidence="2" type="ORF">JGUZn3_06330</name>
</gene>
<dbReference type="InterPro" id="IPR013078">
    <property type="entry name" value="His_Pase_superF_clade-1"/>
</dbReference>
<evidence type="ECO:0000256" key="1">
    <source>
        <dbReference type="ARBA" id="ARBA00022801"/>
    </source>
</evidence>
<dbReference type="GO" id="GO:0004331">
    <property type="term" value="F:fructose-2,6-bisphosphate 2-phosphatase activity"/>
    <property type="evidence" value="ECO:0007669"/>
    <property type="project" value="TreeGrafter"/>
</dbReference>
<dbReference type="EMBL" id="CP060244">
    <property type="protein sequence ID" value="QNT77875.1"/>
    <property type="molecule type" value="Genomic_DNA"/>
</dbReference>
<proteinExistence type="predicted"/>
<dbReference type="PANTHER" id="PTHR46517">
    <property type="entry name" value="FRUCTOSE-2,6-BISPHOSPHATASE TIGAR"/>
    <property type="match status" value="1"/>
</dbReference>
<dbReference type="GO" id="GO:0043456">
    <property type="term" value="P:regulation of pentose-phosphate shunt"/>
    <property type="evidence" value="ECO:0007669"/>
    <property type="project" value="TreeGrafter"/>
</dbReference>
<dbReference type="GO" id="GO:0045820">
    <property type="term" value="P:negative regulation of glycolytic process"/>
    <property type="evidence" value="ECO:0007669"/>
    <property type="project" value="TreeGrafter"/>
</dbReference>
<dbReference type="SUPFAM" id="SSF53254">
    <property type="entry name" value="Phosphoglycerate mutase-like"/>
    <property type="match status" value="1"/>
</dbReference>
<dbReference type="PANTHER" id="PTHR46517:SF1">
    <property type="entry name" value="FRUCTOSE-2,6-BISPHOSPHATASE TIGAR"/>
    <property type="match status" value="1"/>
</dbReference>